<evidence type="ECO:0000256" key="1">
    <source>
        <dbReference type="SAM" id="SignalP"/>
    </source>
</evidence>
<sequence length="92" mass="9757">MCLNECLYLFLWALTSFVSDCCGWPPRTRLGASPLSLPQKLSGEAYSRSNDCSEAFLPWSVAPCGVSVPFPAVLLESASSSSSASVGFPSAF</sequence>
<keyword evidence="3" id="KW-1185">Reference proteome</keyword>
<accession>A0A8X6MVU7</accession>
<dbReference type="AlphaFoldDB" id="A0A8X6MVU7"/>
<organism evidence="2 3">
    <name type="scientific">Nephila pilipes</name>
    <name type="common">Giant wood spider</name>
    <name type="synonym">Nephila maculata</name>
    <dbReference type="NCBI Taxonomy" id="299642"/>
    <lineage>
        <taxon>Eukaryota</taxon>
        <taxon>Metazoa</taxon>
        <taxon>Ecdysozoa</taxon>
        <taxon>Arthropoda</taxon>
        <taxon>Chelicerata</taxon>
        <taxon>Arachnida</taxon>
        <taxon>Araneae</taxon>
        <taxon>Araneomorphae</taxon>
        <taxon>Entelegynae</taxon>
        <taxon>Araneoidea</taxon>
        <taxon>Nephilidae</taxon>
        <taxon>Nephila</taxon>
    </lineage>
</organism>
<evidence type="ECO:0008006" key="4">
    <source>
        <dbReference type="Google" id="ProtNLM"/>
    </source>
</evidence>
<gene>
    <name evidence="2" type="ORF">NPIL_359051</name>
</gene>
<dbReference type="Proteomes" id="UP000887013">
    <property type="component" value="Unassembled WGS sequence"/>
</dbReference>
<protein>
    <recommendedName>
        <fullName evidence="4">Secreted protein</fullName>
    </recommendedName>
</protein>
<proteinExistence type="predicted"/>
<evidence type="ECO:0000313" key="2">
    <source>
        <dbReference type="EMBL" id="GFS80338.1"/>
    </source>
</evidence>
<dbReference type="EMBL" id="BMAW01097544">
    <property type="protein sequence ID" value="GFS80338.1"/>
    <property type="molecule type" value="Genomic_DNA"/>
</dbReference>
<feature type="chain" id="PRO_5036487599" description="Secreted protein" evidence="1">
    <location>
        <begin position="24"/>
        <end position="92"/>
    </location>
</feature>
<reference evidence="2" key="1">
    <citation type="submission" date="2020-08" db="EMBL/GenBank/DDBJ databases">
        <title>Multicomponent nature underlies the extraordinary mechanical properties of spider dragline silk.</title>
        <authorList>
            <person name="Kono N."/>
            <person name="Nakamura H."/>
            <person name="Mori M."/>
            <person name="Yoshida Y."/>
            <person name="Ohtoshi R."/>
            <person name="Malay A.D."/>
            <person name="Moran D.A.P."/>
            <person name="Tomita M."/>
            <person name="Numata K."/>
            <person name="Arakawa K."/>
        </authorList>
    </citation>
    <scope>NUCLEOTIDE SEQUENCE</scope>
</reference>
<evidence type="ECO:0000313" key="3">
    <source>
        <dbReference type="Proteomes" id="UP000887013"/>
    </source>
</evidence>
<feature type="signal peptide" evidence="1">
    <location>
        <begin position="1"/>
        <end position="23"/>
    </location>
</feature>
<keyword evidence="1" id="KW-0732">Signal</keyword>
<comment type="caution">
    <text evidence="2">The sequence shown here is derived from an EMBL/GenBank/DDBJ whole genome shotgun (WGS) entry which is preliminary data.</text>
</comment>
<name>A0A8X6MVU7_NEPPI</name>